<accession>A0ABQ5S243</accession>
<feature type="compositionally biased region" description="Polar residues" evidence="1">
    <location>
        <begin position="56"/>
        <end position="74"/>
    </location>
</feature>
<dbReference type="EMBL" id="BSDZ01000017">
    <property type="protein sequence ID" value="GLI63972.1"/>
    <property type="molecule type" value="Genomic_DNA"/>
</dbReference>
<feature type="compositionally biased region" description="Polar residues" evidence="1">
    <location>
        <begin position="92"/>
        <end position="110"/>
    </location>
</feature>
<evidence type="ECO:0000256" key="1">
    <source>
        <dbReference type="SAM" id="MobiDB-lite"/>
    </source>
</evidence>
<organism evidence="2 3">
    <name type="scientific">Volvox africanus</name>
    <dbReference type="NCBI Taxonomy" id="51714"/>
    <lineage>
        <taxon>Eukaryota</taxon>
        <taxon>Viridiplantae</taxon>
        <taxon>Chlorophyta</taxon>
        <taxon>core chlorophytes</taxon>
        <taxon>Chlorophyceae</taxon>
        <taxon>CS clade</taxon>
        <taxon>Chlamydomonadales</taxon>
        <taxon>Volvocaceae</taxon>
        <taxon>Volvox</taxon>
    </lineage>
</organism>
<evidence type="ECO:0000313" key="3">
    <source>
        <dbReference type="Proteomes" id="UP001165090"/>
    </source>
</evidence>
<dbReference type="Proteomes" id="UP001165090">
    <property type="component" value="Unassembled WGS sequence"/>
</dbReference>
<gene>
    <name evidence="2" type="ORF">VaNZ11_007140</name>
</gene>
<proteinExistence type="predicted"/>
<feature type="region of interest" description="Disordered" evidence="1">
    <location>
        <begin position="91"/>
        <end position="110"/>
    </location>
</feature>
<name>A0ABQ5S243_9CHLO</name>
<keyword evidence="3" id="KW-1185">Reference proteome</keyword>
<evidence type="ECO:0000313" key="2">
    <source>
        <dbReference type="EMBL" id="GLI63972.1"/>
    </source>
</evidence>
<sequence length="186" mass="20470">MDLDALQARPNLLRVFFNNESKATVPSLPTLKAPQEAKIGGRRYDQNTDEDDGSKILQSNSYSSRGVCSSTGASGSDDARASDINGVIGRNSACSSDGAISNDRTGDGTQTPRRLVRLKCWDELLRSEAEEWEWRYKAGSPRMLIRPREVMPSPKQATVASSPEATWHRVQLRHVEGLPGPLPRYG</sequence>
<reference evidence="2 3" key="1">
    <citation type="journal article" date="2023" name="IScience">
        <title>Expanded male sex-determining region conserved during the evolution of homothallism in the green alga Volvox.</title>
        <authorList>
            <person name="Yamamoto K."/>
            <person name="Matsuzaki R."/>
            <person name="Mahakham W."/>
            <person name="Heman W."/>
            <person name="Sekimoto H."/>
            <person name="Kawachi M."/>
            <person name="Minakuchi Y."/>
            <person name="Toyoda A."/>
            <person name="Nozaki H."/>
        </authorList>
    </citation>
    <scope>NUCLEOTIDE SEQUENCE [LARGE SCALE GENOMIC DNA]</scope>
    <source>
        <strain evidence="2 3">NIES-4468</strain>
    </source>
</reference>
<comment type="caution">
    <text evidence="2">The sequence shown here is derived from an EMBL/GenBank/DDBJ whole genome shotgun (WGS) entry which is preliminary data.</text>
</comment>
<protein>
    <submittedName>
        <fullName evidence="2">Uncharacterized protein</fullName>
    </submittedName>
</protein>
<feature type="region of interest" description="Disordered" evidence="1">
    <location>
        <begin position="33"/>
        <end position="84"/>
    </location>
</feature>